<dbReference type="InterPro" id="IPR001173">
    <property type="entry name" value="Glyco_trans_2-like"/>
</dbReference>
<evidence type="ECO:0000256" key="3">
    <source>
        <dbReference type="ARBA" id="ARBA00022679"/>
    </source>
</evidence>
<dbReference type="SUPFAM" id="SSF53448">
    <property type="entry name" value="Nucleotide-diphospho-sugar transferases"/>
    <property type="match status" value="1"/>
</dbReference>
<dbReference type="Proteomes" id="UP000250790">
    <property type="component" value="Unassembled WGS sequence"/>
</dbReference>
<evidence type="ECO:0000259" key="4">
    <source>
        <dbReference type="Pfam" id="PF00535"/>
    </source>
</evidence>
<dbReference type="PANTHER" id="PTHR43179:SF12">
    <property type="entry name" value="GALACTOFURANOSYLTRANSFERASE GLFT2"/>
    <property type="match status" value="1"/>
</dbReference>
<proteinExistence type="inferred from homology"/>
<dbReference type="GO" id="GO:0016757">
    <property type="term" value="F:glycosyltransferase activity"/>
    <property type="evidence" value="ECO:0007669"/>
    <property type="project" value="UniProtKB-KW"/>
</dbReference>
<organism evidence="5 6">
    <name type="scientific">Limnohabitans parvus II-B4</name>
    <dbReference type="NCBI Taxonomy" id="1293052"/>
    <lineage>
        <taxon>Bacteria</taxon>
        <taxon>Pseudomonadati</taxon>
        <taxon>Pseudomonadota</taxon>
        <taxon>Betaproteobacteria</taxon>
        <taxon>Burkholderiales</taxon>
        <taxon>Comamonadaceae</taxon>
        <taxon>Limnohabitans</taxon>
    </lineage>
</organism>
<reference evidence="5 6" key="1">
    <citation type="submission" date="2017-04" db="EMBL/GenBank/DDBJ databases">
        <title>Unexpected and diverse lifestyles within the genus Limnohabitans.</title>
        <authorList>
            <person name="Kasalicky V."/>
            <person name="Mehrshad M."/>
            <person name="Andrei S.-A."/>
            <person name="Salcher M."/>
            <person name="Kratochvilova H."/>
            <person name="Simek K."/>
            <person name="Ghai R."/>
        </authorList>
    </citation>
    <scope>NUCLEOTIDE SEQUENCE [LARGE SCALE GENOMIC DNA]</scope>
    <source>
        <strain evidence="5 6">II-B4</strain>
    </source>
</reference>
<feature type="domain" description="Glycosyltransferase 2-like" evidence="4">
    <location>
        <begin position="13"/>
        <end position="163"/>
    </location>
</feature>
<dbReference type="InterPro" id="IPR029044">
    <property type="entry name" value="Nucleotide-diphossugar_trans"/>
</dbReference>
<sequence>MSPSAPSLLSPVTVIVVTYNSAHCLAALHPLLQHCPHLIVSDNASGDDTAAQAQARWPQATVLAHERNLGFGAANNRALAQVQTPFALLLNPDCEMSEAQLEQLLAAADQFPEAAMLAPQLVDAHGQPEVNYRWPSTLWVSKGPAASGPASVGFVCGAAMLLRMSTCRSTGFFDETFFLYYEDDDLCLRFFQAGLPMVIVPQVQALHRSRGSVKGKSPWRSEYWRGYHHAQSKITFVAKHFGGHEASKKRHRLIGVTTLALCIRVLLPSPKHIARMVGRFRGLINYQNPFQ</sequence>
<name>A0A315EC09_9BURK</name>
<dbReference type="AlphaFoldDB" id="A0A315EC09"/>
<dbReference type="Gene3D" id="3.90.550.10">
    <property type="entry name" value="Spore Coat Polysaccharide Biosynthesis Protein SpsA, Chain A"/>
    <property type="match status" value="1"/>
</dbReference>
<evidence type="ECO:0000313" key="5">
    <source>
        <dbReference type="EMBL" id="PUE55510.1"/>
    </source>
</evidence>
<keyword evidence="3 5" id="KW-0808">Transferase</keyword>
<dbReference type="OrthoDB" id="9771846at2"/>
<keyword evidence="2" id="KW-0328">Glycosyltransferase</keyword>
<gene>
    <name evidence="5" type="ORF">B9Z37_02830</name>
</gene>
<dbReference type="RefSeq" id="WP_108311501.1">
    <property type="nucleotide sequence ID" value="NZ_NESN01000001.1"/>
</dbReference>
<comment type="similarity">
    <text evidence="1">Belongs to the glycosyltransferase 2 family.</text>
</comment>
<evidence type="ECO:0000256" key="1">
    <source>
        <dbReference type="ARBA" id="ARBA00006739"/>
    </source>
</evidence>
<comment type="caution">
    <text evidence="5">The sequence shown here is derived from an EMBL/GenBank/DDBJ whole genome shotgun (WGS) entry which is preliminary data.</text>
</comment>
<dbReference type="CDD" id="cd04186">
    <property type="entry name" value="GT_2_like_c"/>
    <property type="match status" value="1"/>
</dbReference>
<protein>
    <submittedName>
        <fullName evidence="5">Glycosyl transferase</fullName>
    </submittedName>
</protein>
<dbReference type="Pfam" id="PF00535">
    <property type="entry name" value="Glycos_transf_2"/>
    <property type="match status" value="1"/>
</dbReference>
<dbReference type="PANTHER" id="PTHR43179">
    <property type="entry name" value="RHAMNOSYLTRANSFERASE WBBL"/>
    <property type="match status" value="1"/>
</dbReference>
<dbReference type="EMBL" id="NESN01000001">
    <property type="protein sequence ID" value="PUE55510.1"/>
    <property type="molecule type" value="Genomic_DNA"/>
</dbReference>
<keyword evidence="6" id="KW-1185">Reference proteome</keyword>
<accession>A0A315EC09</accession>
<evidence type="ECO:0000313" key="6">
    <source>
        <dbReference type="Proteomes" id="UP000250790"/>
    </source>
</evidence>
<evidence type="ECO:0000256" key="2">
    <source>
        <dbReference type="ARBA" id="ARBA00022676"/>
    </source>
</evidence>